<dbReference type="OrthoDB" id="9764939at2"/>
<sequence length="481" mass="54716">MKRILYFLLVALATPAIGQTVSSETQFSIDKKELKQTIKVLASDSMEGRLTGTIGQMRAARYIARQFKEYGLTGGGDNGFYDDFKLIQYYRGETYLKAGKRRLNDFEEMVYMGRGPLNEEREEELVFGGRGTPEELDQIDVKNRMVMIFIRNVRSPYIVNRELKRRGASGVVLANPDNLAQFESVRRTFKNFMTRKRYAFADRNKLERKSAGFQEFIIPNSQIRRLMGMSQKELNRLVETKSIADCPVASIGMKCERIANRTTGRNVIGLLKGSSDTSIYITAHYDHLGTNGHFYYRGADDNASGVTAMLELAKLFSVIPEKKYTMVFLATTGEEVGELGAKYQVNRADFEPEKVLVNLNIDMVGRIDSQHIGKEAYLYTIGTDTQPKLAALFEKVDQQVPECSFDYTYNNSHDLTGYYTRSDQYNFYEKGIPAVMFFAGMHKDYHKPTDTPEKINYDLLQDRVSLISQVVLALQRKGAAN</sequence>
<evidence type="ECO:0000313" key="4">
    <source>
        <dbReference type="Proteomes" id="UP000391834"/>
    </source>
</evidence>
<dbReference type="PANTHER" id="PTHR12147:SF26">
    <property type="entry name" value="PEPTIDASE M28 DOMAIN-CONTAINING PROTEIN"/>
    <property type="match status" value="1"/>
</dbReference>
<dbReference type="AlphaFoldDB" id="A0A5M4AVF2"/>
<keyword evidence="1" id="KW-0732">Signal</keyword>
<dbReference type="Proteomes" id="UP000391834">
    <property type="component" value="Unassembled WGS sequence"/>
</dbReference>
<dbReference type="InterPro" id="IPR045175">
    <property type="entry name" value="M28_fam"/>
</dbReference>
<dbReference type="RefSeq" id="WP_025863790.1">
    <property type="nucleotide sequence ID" value="NZ_BLAX01000001.1"/>
</dbReference>
<dbReference type="Pfam" id="PF04389">
    <property type="entry name" value="Peptidase_M28"/>
    <property type="match status" value="1"/>
</dbReference>
<dbReference type="EMBL" id="BLAX01000001">
    <property type="protein sequence ID" value="GET31588.1"/>
    <property type="molecule type" value="Genomic_DNA"/>
</dbReference>
<evidence type="ECO:0000256" key="1">
    <source>
        <dbReference type="SAM" id="SignalP"/>
    </source>
</evidence>
<dbReference type="Gene3D" id="3.40.630.10">
    <property type="entry name" value="Zn peptidases"/>
    <property type="match status" value="1"/>
</dbReference>
<dbReference type="GO" id="GO:0006508">
    <property type="term" value="P:proteolysis"/>
    <property type="evidence" value="ECO:0007669"/>
    <property type="project" value="InterPro"/>
</dbReference>
<dbReference type="SUPFAM" id="SSF53187">
    <property type="entry name" value="Zn-dependent exopeptidases"/>
    <property type="match status" value="1"/>
</dbReference>
<proteinExistence type="predicted"/>
<organism evidence="3 4">
    <name type="scientific">Prolixibacter bellariivorans</name>
    <dbReference type="NCBI Taxonomy" id="314319"/>
    <lineage>
        <taxon>Bacteria</taxon>
        <taxon>Pseudomonadati</taxon>
        <taxon>Bacteroidota</taxon>
        <taxon>Bacteroidia</taxon>
        <taxon>Marinilabiliales</taxon>
        <taxon>Prolixibacteraceae</taxon>
        <taxon>Prolixibacter</taxon>
    </lineage>
</organism>
<dbReference type="PANTHER" id="PTHR12147">
    <property type="entry name" value="METALLOPEPTIDASE M28 FAMILY MEMBER"/>
    <property type="match status" value="1"/>
</dbReference>
<protein>
    <recommendedName>
        <fullName evidence="2">Peptidase M28 domain-containing protein</fullName>
    </recommendedName>
</protein>
<name>A0A5M4AVF2_9BACT</name>
<dbReference type="GO" id="GO:0008235">
    <property type="term" value="F:metalloexopeptidase activity"/>
    <property type="evidence" value="ECO:0007669"/>
    <property type="project" value="InterPro"/>
</dbReference>
<evidence type="ECO:0000313" key="3">
    <source>
        <dbReference type="EMBL" id="GET31588.1"/>
    </source>
</evidence>
<dbReference type="Gene3D" id="3.50.30.30">
    <property type="match status" value="1"/>
</dbReference>
<accession>A0A5M4AVF2</accession>
<keyword evidence="4" id="KW-1185">Reference proteome</keyword>
<feature type="domain" description="Peptidase M28" evidence="2">
    <location>
        <begin position="266"/>
        <end position="470"/>
    </location>
</feature>
<reference evidence="3 4" key="1">
    <citation type="submission" date="2019-10" db="EMBL/GenBank/DDBJ databases">
        <title>Prolixibacter strains distinguished by the presence of nitrate reductase genes were adept at nitrate-dependent anaerobic corrosion of metallic iron and carbon steel.</title>
        <authorList>
            <person name="Iino T."/>
            <person name="Shono N."/>
            <person name="Ito K."/>
            <person name="Nakamura R."/>
            <person name="Sueoka K."/>
            <person name="Harayama S."/>
            <person name="Ohkuma M."/>
        </authorList>
    </citation>
    <scope>NUCLEOTIDE SEQUENCE [LARGE SCALE GENOMIC DNA]</scope>
    <source>
        <strain evidence="3 4">JCM 13498</strain>
    </source>
</reference>
<feature type="signal peptide" evidence="1">
    <location>
        <begin position="1"/>
        <end position="18"/>
    </location>
</feature>
<comment type="caution">
    <text evidence="3">The sequence shown here is derived from an EMBL/GenBank/DDBJ whole genome shotgun (WGS) entry which is preliminary data.</text>
</comment>
<gene>
    <name evidence="3" type="ORF">PbJCM13498_04510</name>
</gene>
<dbReference type="InterPro" id="IPR007484">
    <property type="entry name" value="Peptidase_M28"/>
</dbReference>
<feature type="chain" id="PRO_5024361190" description="Peptidase M28 domain-containing protein" evidence="1">
    <location>
        <begin position="19"/>
        <end position="481"/>
    </location>
</feature>
<evidence type="ECO:0000259" key="2">
    <source>
        <dbReference type="Pfam" id="PF04389"/>
    </source>
</evidence>